<dbReference type="InterPro" id="IPR043129">
    <property type="entry name" value="ATPase_NBD"/>
</dbReference>
<reference evidence="4" key="1">
    <citation type="journal article" date="2014" name="Proc. Natl. Acad. Sci. U.S.A.">
        <title>Extensive sampling of basidiomycete genomes demonstrates inadequacy of the white-rot/brown-rot paradigm for wood decay fungi.</title>
        <authorList>
            <person name="Riley R."/>
            <person name="Salamov A.A."/>
            <person name="Brown D.W."/>
            <person name="Nagy L.G."/>
            <person name="Floudas D."/>
            <person name="Held B.W."/>
            <person name="Levasseur A."/>
            <person name="Lombard V."/>
            <person name="Morin E."/>
            <person name="Otillar R."/>
            <person name="Lindquist E.A."/>
            <person name="Sun H."/>
            <person name="LaButti K.M."/>
            <person name="Schmutz J."/>
            <person name="Jabbour D."/>
            <person name="Luo H."/>
            <person name="Baker S.E."/>
            <person name="Pisabarro A.G."/>
            <person name="Walton J.D."/>
            <person name="Blanchette R.A."/>
            <person name="Henrissat B."/>
            <person name="Martin F."/>
            <person name="Cullen D."/>
            <person name="Hibbett D.S."/>
            <person name="Grigoriev I.V."/>
        </authorList>
    </citation>
    <scope>NUCLEOTIDE SEQUENCE [LARGE SCALE GENOMIC DNA]</scope>
    <source>
        <strain evidence="4">MUCL 33604</strain>
    </source>
</reference>
<evidence type="ECO:0000313" key="4">
    <source>
        <dbReference type="Proteomes" id="UP000027265"/>
    </source>
</evidence>
<name>A0A067QCX7_9AGAM</name>
<feature type="compositionally biased region" description="Low complexity" evidence="2">
    <location>
        <begin position="535"/>
        <end position="548"/>
    </location>
</feature>
<sequence>MPRGIPNAKRDETGLRYTSFHVPLAPNPKHLGSAYLKSDAQTIWARNAARAHATKSKPQTDDTAAPTIEGRRGSQVIVIHPGSRYLRIGKASDVTPVTIPNVIARKHQAPVPIVPFVEGITRPRKSRLLSQRSPPALPPGADEYAVARVSDDPFEEKLAAITVSLRERMKFYKLRVTPTAASIASTFNEQFKPETIPEENDPFRVRWIMDPPQEQVLVGDNVLRLSDPQRLGYAVRWPIYGTRFNTRDYPSPQMILDDIETILRVTLNEKFNLDSQSFKDYSVVLVIPDFYERAYVHDLINILFVSMGFKQLTVQQESLAATYGAGISSACVVDIGAVTTSIACVDEGMVIPDTRMSLNMGGNDITEFLYILLDRICFPYRDCNLSRSYDWGVMEDLKARLCTLAEGDVALNLYDFVVRRPAKPAEKYGLRAYDEIILAPMCIFEPRVVEFDRKRVGMHPTNHPDVTDEMVDHPADHVSQAMLISTQHLLPHPVPVVIEPPPSISASPSKGSTTAPPSVADTDAASVSDKPPAQSVPSEAPSTSTSTPTPNPIGDNPMDVDGAETDAAKAKAKSAPGSAKQVAPTPAPAPMFQPTYPGGFAIDVCFEASKLPLDVAIFNSARAAGGDEKIRKYLQAVLVVGGSALVPGMGHALESRLQAISTPLVPNMEKVQIIPPPKDVDPRVLAWKGAAVLGKMDGVADLWLTPSDWDVMGMRGLKERCFYL</sequence>
<comment type="similarity">
    <text evidence="1">Belongs to the actin family.</text>
</comment>
<dbReference type="InterPro" id="IPR004000">
    <property type="entry name" value="Actin"/>
</dbReference>
<evidence type="ECO:0000313" key="3">
    <source>
        <dbReference type="EMBL" id="KDQ61367.1"/>
    </source>
</evidence>
<keyword evidence="4" id="KW-1185">Reference proteome</keyword>
<feature type="region of interest" description="Disordered" evidence="2">
    <location>
        <begin position="493"/>
        <end position="586"/>
    </location>
</feature>
<dbReference type="SUPFAM" id="SSF53067">
    <property type="entry name" value="Actin-like ATPase domain"/>
    <property type="match status" value="2"/>
</dbReference>
<dbReference type="InParanoid" id="A0A067QCX7"/>
<dbReference type="FunCoup" id="A0A067QCX7">
    <property type="interactions" value="596"/>
</dbReference>
<dbReference type="Gene3D" id="3.30.420.40">
    <property type="match status" value="3"/>
</dbReference>
<feature type="compositionally biased region" description="Pro residues" evidence="2">
    <location>
        <begin position="493"/>
        <end position="503"/>
    </location>
</feature>
<dbReference type="HOGENOM" id="CLU_006974_0_1_1"/>
<dbReference type="OrthoDB" id="5572108at2759"/>
<proteinExistence type="inferred from homology"/>
<dbReference type="AlphaFoldDB" id="A0A067QCX7"/>
<evidence type="ECO:0000256" key="1">
    <source>
        <dbReference type="RuleBase" id="RU000487"/>
    </source>
</evidence>
<dbReference type="SMART" id="SM00268">
    <property type="entry name" value="ACTIN"/>
    <property type="match status" value="1"/>
</dbReference>
<feature type="region of interest" description="Disordered" evidence="2">
    <location>
        <begin position="47"/>
        <end position="69"/>
    </location>
</feature>
<dbReference type="STRING" id="933084.A0A067QCX7"/>
<dbReference type="Pfam" id="PF00022">
    <property type="entry name" value="Actin"/>
    <property type="match status" value="2"/>
</dbReference>
<dbReference type="CDD" id="cd10206">
    <property type="entry name" value="ASKHA_NBD_Arp8-like"/>
    <property type="match status" value="1"/>
</dbReference>
<protein>
    <submittedName>
        <fullName evidence="3">Uncharacterized protein</fullName>
    </submittedName>
</protein>
<accession>A0A067QCX7</accession>
<dbReference type="Proteomes" id="UP000027265">
    <property type="component" value="Unassembled WGS sequence"/>
</dbReference>
<dbReference type="PANTHER" id="PTHR11937">
    <property type="entry name" value="ACTIN"/>
    <property type="match status" value="1"/>
</dbReference>
<evidence type="ECO:0000256" key="2">
    <source>
        <dbReference type="SAM" id="MobiDB-lite"/>
    </source>
</evidence>
<organism evidence="3 4">
    <name type="scientific">Jaapia argillacea MUCL 33604</name>
    <dbReference type="NCBI Taxonomy" id="933084"/>
    <lineage>
        <taxon>Eukaryota</taxon>
        <taxon>Fungi</taxon>
        <taxon>Dikarya</taxon>
        <taxon>Basidiomycota</taxon>
        <taxon>Agaricomycotina</taxon>
        <taxon>Agaricomycetes</taxon>
        <taxon>Agaricomycetidae</taxon>
        <taxon>Jaapiales</taxon>
        <taxon>Jaapiaceae</taxon>
        <taxon>Jaapia</taxon>
    </lineage>
</organism>
<dbReference type="Gene3D" id="3.90.640.10">
    <property type="entry name" value="Actin, Chain A, domain 4"/>
    <property type="match status" value="1"/>
</dbReference>
<gene>
    <name evidence="3" type="ORF">JAAARDRAFT_203897</name>
</gene>
<dbReference type="EMBL" id="KL197712">
    <property type="protein sequence ID" value="KDQ61367.1"/>
    <property type="molecule type" value="Genomic_DNA"/>
</dbReference>